<evidence type="ECO:0000256" key="1">
    <source>
        <dbReference type="SAM" id="SignalP"/>
    </source>
</evidence>
<sequence length="78" mass="9028">MLKTLMLVIFFSYQINLESSTNVLKETKSFLEVQHFQRLLKLWMVKTTMNSSYPLVYRLVELTSILPVATASVERVSA</sequence>
<dbReference type="EMBL" id="CM016553">
    <property type="protein sequence ID" value="TKW31678.1"/>
    <property type="molecule type" value="Genomic_DNA"/>
</dbReference>
<dbReference type="Proteomes" id="UP000298652">
    <property type="component" value="Chromosome 2"/>
</dbReference>
<evidence type="ECO:0000313" key="3">
    <source>
        <dbReference type="Proteomes" id="UP000298652"/>
    </source>
</evidence>
<name>A0A4U6VPJ0_SETVI</name>
<feature type="signal peptide" evidence="1">
    <location>
        <begin position="1"/>
        <end position="20"/>
    </location>
</feature>
<gene>
    <name evidence="2" type="ORF">SEVIR_2G121150v2</name>
</gene>
<reference evidence="2" key="1">
    <citation type="submission" date="2019-03" db="EMBL/GenBank/DDBJ databases">
        <title>WGS assembly of Setaria viridis.</title>
        <authorList>
            <person name="Huang P."/>
            <person name="Jenkins J."/>
            <person name="Grimwood J."/>
            <person name="Barry K."/>
            <person name="Healey A."/>
            <person name="Mamidi S."/>
            <person name="Sreedasyam A."/>
            <person name="Shu S."/>
            <person name="Feldman M."/>
            <person name="Wu J."/>
            <person name="Yu Y."/>
            <person name="Chen C."/>
            <person name="Johnson J."/>
            <person name="Rokhsar D."/>
            <person name="Baxter I."/>
            <person name="Schmutz J."/>
            <person name="Brutnell T."/>
            <person name="Kellogg E."/>
        </authorList>
    </citation>
    <scope>NUCLEOTIDE SEQUENCE [LARGE SCALE GENOMIC DNA]</scope>
</reference>
<evidence type="ECO:0008006" key="4">
    <source>
        <dbReference type="Google" id="ProtNLM"/>
    </source>
</evidence>
<evidence type="ECO:0000313" key="2">
    <source>
        <dbReference type="EMBL" id="TKW31678.1"/>
    </source>
</evidence>
<proteinExistence type="predicted"/>
<protein>
    <recommendedName>
        <fullName evidence="4">HAT C-terminal dimerisation domain-containing protein</fullName>
    </recommendedName>
</protein>
<dbReference type="Gramene" id="TKW31678">
    <property type="protein sequence ID" value="TKW31678"/>
    <property type="gene ID" value="SEVIR_2G121150v2"/>
</dbReference>
<keyword evidence="3" id="KW-1185">Reference proteome</keyword>
<dbReference type="AlphaFoldDB" id="A0A4U6VPJ0"/>
<feature type="chain" id="PRO_5020315414" description="HAT C-terminal dimerisation domain-containing protein" evidence="1">
    <location>
        <begin position="21"/>
        <end position="78"/>
    </location>
</feature>
<accession>A0A4U6VPJ0</accession>
<keyword evidence="1" id="KW-0732">Signal</keyword>
<organism evidence="2 3">
    <name type="scientific">Setaria viridis</name>
    <name type="common">Green bristlegrass</name>
    <name type="synonym">Setaria italica subsp. viridis</name>
    <dbReference type="NCBI Taxonomy" id="4556"/>
    <lineage>
        <taxon>Eukaryota</taxon>
        <taxon>Viridiplantae</taxon>
        <taxon>Streptophyta</taxon>
        <taxon>Embryophyta</taxon>
        <taxon>Tracheophyta</taxon>
        <taxon>Spermatophyta</taxon>
        <taxon>Magnoliopsida</taxon>
        <taxon>Liliopsida</taxon>
        <taxon>Poales</taxon>
        <taxon>Poaceae</taxon>
        <taxon>PACMAD clade</taxon>
        <taxon>Panicoideae</taxon>
        <taxon>Panicodae</taxon>
        <taxon>Paniceae</taxon>
        <taxon>Cenchrinae</taxon>
        <taxon>Setaria</taxon>
    </lineage>
</organism>